<comment type="caution">
    <text evidence="1">The sequence shown here is derived from an EMBL/GenBank/DDBJ whole genome shotgun (WGS) entry which is preliminary data.</text>
</comment>
<dbReference type="Proteomes" id="UP001060215">
    <property type="component" value="Chromosome 9"/>
</dbReference>
<reference evidence="1 2" key="1">
    <citation type="journal article" date="2022" name="Plant J.">
        <title>Chromosome-level genome of Camellia lanceoleosa provides a valuable resource for understanding genome evolution and self-incompatibility.</title>
        <authorList>
            <person name="Gong W."/>
            <person name="Xiao S."/>
            <person name="Wang L."/>
            <person name="Liao Z."/>
            <person name="Chang Y."/>
            <person name="Mo W."/>
            <person name="Hu G."/>
            <person name="Li W."/>
            <person name="Zhao G."/>
            <person name="Zhu H."/>
            <person name="Hu X."/>
            <person name="Ji K."/>
            <person name="Xiang X."/>
            <person name="Song Q."/>
            <person name="Yuan D."/>
            <person name="Jin S."/>
            <person name="Zhang L."/>
        </authorList>
    </citation>
    <scope>NUCLEOTIDE SEQUENCE [LARGE SCALE GENOMIC DNA]</scope>
    <source>
        <strain evidence="1">SQ_2022a</strain>
    </source>
</reference>
<evidence type="ECO:0000313" key="2">
    <source>
        <dbReference type="Proteomes" id="UP001060215"/>
    </source>
</evidence>
<proteinExistence type="predicted"/>
<organism evidence="1 2">
    <name type="scientific">Camellia lanceoleosa</name>
    <dbReference type="NCBI Taxonomy" id="1840588"/>
    <lineage>
        <taxon>Eukaryota</taxon>
        <taxon>Viridiplantae</taxon>
        <taxon>Streptophyta</taxon>
        <taxon>Embryophyta</taxon>
        <taxon>Tracheophyta</taxon>
        <taxon>Spermatophyta</taxon>
        <taxon>Magnoliopsida</taxon>
        <taxon>eudicotyledons</taxon>
        <taxon>Gunneridae</taxon>
        <taxon>Pentapetalae</taxon>
        <taxon>asterids</taxon>
        <taxon>Ericales</taxon>
        <taxon>Theaceae</taxon>
        <taxon>Camellia</taxon>
    </lineage>
</organism>
<accession>A0ACC0GW70</accession>
<protein>
    <submittedName>
        <fullName evidence="1">tRNA N6-adenosine threonylcarbamoyltransferase</fullName>
    </submittedName>
</protein>
<keyword evidence="2" id="KW-1185">Reference proteome</keyword>
<dbReference type="EMBL" id="CM045766">
    <property type="protein sequence ID" value="KAI8004868.1"/>
    <property type="molecule type" value="Genomic_DNA"/>
</dbReference>
<gene>
    <name evidence="1" type="ORF">LOK49_LG08G00919</name>
</gene>
<sequence>MAQLCQTQDTPMLPHQGRDSFPEKLPNTIVVVNHCVAYIEMGRVVTGPDNPVVLYVSGENTQVIAYSKGRYQIFGETIDIAVGNCLDWFVRVLTLSNDAIGSKFP</sequence>
<evidence type="ECO:0000313" key="1">
    <source>
        <dbReference type="EMBL" id="KAI8004868.1"/>
    </source>
</evidence>
<name>A0ACC0GW70_9ERIC</name>